<dbReference type="GO" id="GO:0016020">
    <property type="term" value="C:membrane"/>
    <property type="evidence" value="ECO:0007669"/>
    <property type="project" value="UniProtKB-SubCell"/>
</dbReference>
<accession>A0A5B9QB04</accession>
<evidence type="ECO:0000256" key="3">
    <source>
        <dbReference type="ARBA" id="ARBA00022692"/>
    </source>
</evidence>
<evidence type="ECO:0000256" key="2">
    <source>
        <dbReference type="ARBA" id="ARBA00009773"/>
    </source>
</evidence>
<reference evidence="7 8" key="1">
    <citation type="submission" date="2019-08" db="EMBL/GenBank/DDBJ databases">
        <title>Deep-cultivation of Planctomycetes and their phenomic and genomic characterization uncovers novel biology.</title>
        <authorList>
            <person name="Wiegand S."/>
            <person name="Jogler M."/>
            <person name="Boedeker C."/>
            <person name="Pinto D."/>
            <person name="Vollmers J."/>
            <person name="Rivas-Marin E."/>
            <person name="Kohn T."/>
            <person name="Peeters S.H."/>
            <person name="Heuer A."/>
            <person name="Rast P."/>
            <person name="Oberbeckmann S."/>
            <person name="Bunk B."/>
            <person name="Jeske O."/>
            <person name="Meyerdierks A."/>
            <person name="Storesund J.E."/>
            <person name="Kallscheuer N."/>
            <person name="Luecker S."/>
            <person name="Lage O.M."/>
            <person name="Pohl T."/>
            <person name="Merkel B.J."/>
            <person name="Hornburger P."/>
            <person name="Mueller R.-W."/>
            <person name="Bruemmer F."/>
            <person name="Labrenz M."/>
            <person name="Spormann A.M."/>
            <person name="Op den Camp H."/>
            <person name="Overmann J."/>
            <person name="Amann R."/>
            <person name="Jetten M.S.M."/>
            <person name="Mascher T."/>
            <person name="Medema M.H."/>
            <person name="Devos D.P."/>
            <person name="Kaster A.-K."/>
            <person name="Ovreas L."/>
            <person name="Rohde M."/>
            <person name="Galperin M.Y."/>
            <person name="Jogler C."/>
        </authorList>
    </citation>
    <scope>NUCLEOTIDE SEQUENCE [LARGE SCALE GENOMIC DNA]</scope>
    <source>
        <strain evidence="7 8">Pr1d</strain>
    </source>
</reference>
<feature type="transmembrane region" description="Helical" evidence="6">
    <location>
        <begin position="174"/>
        <end position="196"/>
    </location>
</feature>
<feature type="transmembrane region" description="Helical" evidence="6">
    <location>
        <begin position="7"/>
        <end position="40"/>
    </location>
</feature>
<organism evidence="7 8">
    <name type="scientific">Bythopirellula goksoeyrii</name>
    <dbReference type="NCBI Taxonomy" id="1400387"/>
    <lineage>
        <taxon>Bacteria</taxon>
        <taxon>Pseudomonadati</taxon>
        <taxon>Planctomycetota</taxon>
        <taxon>Planctomycetia</taxon>
        <taxon>Pirellulales</taxon>
        <taxon>Lacipirellulaceae</taxon>
        <taxon>Bythopirellula</taxon>
    </lineage>
</organism>
<dbReference type="Pfam" id="PF01594">
    <property type="entry name" value="AI-2E_transport"/>
    <property type="match status" value="1"/>
</dbReference>
<comment type="subcellular location">
    <subcellularLocation>
        <location evidence="1">Membrane</location>
        <topology evidence="1">Multi-pass membrane protein</topology>
    </subcellularLocation>
</comment>
<keyword evidence="8" id="KW-1185">Reference proteome</keyword>
<evidence type="ECO:0000313" key="8">
    <source>
        <dbReference type="Proteomes" id="UP000323917"/>
    </source>
</evidence>
<dbReference type="RefSeq" id="WP_168205142.1">
    <property type="nucleotide sequence ID" value="NZ_CP042913.1"/>
</dbReference>
<dbReference type="EMBL" id="CP042913">
    <property type="protein sequence ID" value="QEG34682.1"/>
    <property type="molecule type" value="Genomic_DNA"/>
</dbReference>
<sequence length="394" mass="42487">MPRVVSFIVLIAIILLIGLKFFQVMILFIVPLFMAAVLVVVFKPLHLWITDRVKGRTNLAAVLSTLAIVLIVLLPTVGLTVRAVSEGAELFANLGAEQAALLQGKELPPELPLKEGDVIEAEKKSLTLFITELVSETNSLLKRFHIPYNLEAPVVEKEIENSLRQMATPLAVGGFRILINTLIGLAILIITTYYLFADGPAMAAGLMRLSPLDDQYEQELLDKFSEISRSVVLATLASAFAQGLLAGIGFYFAGADKVFFLTGLTMFLALIPFVGAAAVWVPVCAWLHFHDNHTTAAVVLAIYCAGVVSMVDNIIKPYILHGHANLHPLLALLSVIGGVQVLGPIGILVGPMLVAFLQALLNMLNKELGQMGNKPVVALQEAMTPSASPPTKKQ</sequence>
<gene>
    <name evidence="7" type="ORF">Pr1d_19640</name>
</gene>
<keyword evidence="5 6" id="KW-0472">Membrane</keyword>
<feature type="transmembrane region" description="Helical" evidence="6">
    <location>
        <begin position="60"/>
        <end position="81"/>
    </location>
</feature>
<feature type="transmembrane region" description="Helical" evidence="6">
    <location>
        <begin position="293"/>
        <end position="311"/>
    </location>
</feature>
<protein>
    <submittedName>
        <fullName evidence="7">Putative inner membrane protein</fullName>
    </submittedName>
</protein>
<feature type="transmembrane region" description="Helical" evidence="6">
    <location>
        <begin position="231"/>
        <end position="252"/>
    </location>
</feature>
<dbReference type="PANTHER" id="PTHR21716">
    <property type="entry name" value="TRANSMEMBRANE PROTEIN"/>
    <property type="match status" value="1"/>
</dbReference>
<comment type="similarity">
    <text evidence="2">Belongs to the autoinducer-2 exporter (AI-2E) (TC 2.A.86) family.</text>
</comment>
<dbReference type="KEGG" id="bgok:Pr1d_19640"/>
<proteinExistence type="inferred from homology"/>
<evidence type="ECO:0000256" key="5">
    <source>
        <dbReference type="ARBA" id="ARBA00023136"/>
    </source>
</evidence>
<name>A0A5B9QB04_9BACT</name>
<dbReference type="AlphaFoldDB" id="A0A5B9QB04"/>
<feature type="transmembrane region" description="Helical" evidence="6">
    <location>
        <begin position="259"/>
        <end position="281"/>
    </location>
</feature>
<dbReference type="Proteomes" id="UP000323917">
    <property type="component" value="Chromosome"/>
</dbReference>
<keyword evidence="3 6" id="KW-0812">Transmembrane</keyword>
<evidence type="ECO:0000256" key="6">
    <source>
        <dbReference type="SAM" id="Phobius"/>
    </source>
</evidence>
<evidence type="ECO:0000256" key="4">
    <source>
        <dbReference type="ARBA" id="ARBA00022989"/>
    </source>
</evidence>
<keyword evidence="4 6" id="KW-1133">Transmembrane helix</keyword>
<dbReference type="InterPro" id="IPR002549">
    <property type="entry name" value="AI-2E-like"/>
</dbReference>
<dbReference type="PANTHER" id="PTHR21716:SF4">
    <property type="entry name" value="TRANSMEMBRANE PROTEIN 245"/>
    <property type="match status" value="1"/>
</dbReference>
<evidence type="ECO:0000313" key="7">
    <source>
        <dbReference type="EMBL" id="QEG34682.1"/>
    </source>
</evidence>
<feature type="transmembrane region" description="Helical" evidence="6">
    <location>
        <begin position="345"/>
        <end position="364"/>
    </location>
</feature>
<evidence type="ECO:0000256" key="1">
    <source>
        <dbReference type="ARBA" id="ARBA00004141"/>
    </source>
</evidence>